<name>A0A382MUC9_9ZZZZ</name>
<reference evidence="1" key="1">
    <citation type="submission" date="2018-05" db="EMBL/GenBank/DDBJ databases">
        <authorList>
            <person name="Lanie J.A."/>
            <person name="Ng W.-L."/>
            <person name="Kazmierczak K.M."/>
            <person name="Andrzejewski T.M."/>
            <person name="Davidsen T.M."/>
            <person name="Wayne K.J."/>
            <person name="Tettelin H."/>
            <person name="Glass J.I."/>
            <person name="Rusch D."/>
            <person name="Podicherti R."/>
            <person name="Tsui H.-C.T."/>
            <person name="Winkler M.E."/>
        </authorList>
    </citation>
    <scope>NUCLEOTIDE SEQUENCE</scope>
</reference>
<proteinExistence type="predicted"/>
<dbReference type="AlphaFoldDB" id="A0A382MUC9"/>
<accession>A0A382MUC9</accession>
<sequence length="43" mass="5192">MRHIKHNRIFYASELYHILWIMPQEWITTCCGFTKLIAGTLVR</sequence>
<evidence type="ECO:0000313" key="1">
    <source>
        <dbReference type="EMBL" id="SVC52603.1"/>
    </source>
</evidence>
<dbReference type="EMBL" id="UINC01096042">
    <property type="protein sequence ID" value="SVC52603.1"/>
    <property type="molecule type" value="Genomic_DNA"/>
</dbReference>
<organism evidence="1">
    <name type="scientific">marine metagenome</name>
    <dbReference type="NCBI Taxonomy" id="408172"/>
    <lineage>
        <taxon>unclassified sequences</taxon>
        <taxon>metagenomes</taxon>
        <taxon>ecological metagenomes</taxon>
    </lineage>
</organism>
<gene>
    <name evidence="1" type="ORF">METZ01_LOCUS305457</name>
</gene>
<protein>
    <submittedName>
        <fullName evidence="1">Uncharacterized protein</fullName>
    </submittedName>
</protein>